<dbReference type="Proteomes" id="UP001187192">
    <property type="component" value="Unassembled WGS sequence"/>
</dbReference>
<evidence type="ECO:0000313" key="3">
    <source>
        <dbReference type="Proteomes" id="UP001187192"/>
    </source>
</evidence>
<protein>
    <submittedName>
        <fullName evidence="2">Uncharacterized protein</fullName>
    </submittedName>
</protein>
<name>A0AA87Z4B4_FICCA</name>
<evidence type="ECO:0000313" key="2">
    <source>
        <dbReference type="EMBL" id="GMN25504.1"/>
    </source>
</evidence>
<dbReference type="EMBL" id="BTGU01000001">
    <property type="protein sequence ID" value="GMN25504.1"/>
    <property type="molecule type" value="Genomic_DNA"/>
</dbReference>
<feature type="region of interest" description="Disordered" evidence="1">
    <location>
        <begin position="1"/>
        <end position="25"/>
    </location>
</feature>
<proteinExistence type="predicted"/>
<reference evidence="2" key="1">
    <citation type="submission" date="2023-07" db="EMBL/GenBank/DDBJ databases">
        <title>draft genome sequence of fig (Ficus carica).</title>
        <authorList>
            <person name="Takahashi T."/>
            <person name="Nishimura K."/>
        </authorList>
    </citation>
    <scope>NUCLEOTIDE SEQUENCE</scope>
</reference>
<keyword evidence="3" id="KW-1185">Reference proteome</keyword>
<dbReference type="AlphaFoldDB" id="A0AA87Z4B4"/>
<evidence type="ECO:0000256" key="1">
    <source>
        <dbReference type="SAM" id="MobiDB-lite"/>
    </source>
</evidence>
<comment type="caution">
    <text evidence="2">The sequence shown here is derived from an EMBL/GenBank/DDBJ whole genome shotgun (WGS) entry which is preliminary data.</text>
</comment>
<gene>
    <name evidence="2" type="ORF">TIFTF001_000968</name>
</gene>
<sequence length="88" mass="9632">MWTHPTWGAPHHPAPIDPTVHTRSHGIRGSNMARPICGIAPVFNKGGLGLVPPLSPYCKDNCLNCAVFGTDTICCYVQMHAPHFQFHT</sequence>
<accession>A0AA87Z4B4</accession>
<organism evidence="2 3">
    <name type="scientific">Ficus carica</name>
    <name type="common">Common fig</name>
    <dbReference type="NCBI Taxonomy" id="3494"/>
    <lineage>
        <taxon>Eukaryota</taxon>
        <taxon>Viridiplantae</taxon>
        <taxon>Streptophyta</taxon>
        <taxon>Embryophyta</taxon>
        <taxon>Tracheophyta</taxon>
        <taxon>Spermatophyta</taxon>
        <taxon>Magnoliopsida</taxon>
        <taxon>eudicotyledons</taxon>
        <taxon>Gunneridae</taxon>
        <taxon>Pentapetalae</taxon>
        <taxon>rosids</taxon>
        <taxon>fabids</taxon>
        <taxon>Rosales</taxon>
        <taxon>Moraceae</taxon>
        <taxon>Ficeae</taxon>
        <taxon>Ficus</taxon>
    </lineage>
</organism>